<accession>A0A0K0FSW2</accession>
<feature type="domain" description="Reverse transcriptase/retrotransposon-derived protein RNase H-like" evidence="2">
    <location>
        <begin position="19"/>
        <end position="89"/>
    </location>
</feature>
<dbReference type="Proteomes" id="UP000035680">
    <property type="component" value="Unassembled WGS sequence"/>
</dbReference>
<dbReference type="AlphaFoldDB" id="A0A0K0FSW2"/>
<dbReference type="InterPro" id="IPR043502">
    <property type="entry name" value="DNA/RNA_pol_sf"/>
</dbReference>
<keyword evidence="1" id="KW-0732">Signal</keyword>
<dbReference type="STRING" id="75913.A0A0K0FSW2"/>
<dbReference type="PANTHER" id="PTHR34072">
    <property type="entry name" value="ENZYMATIC POLYPROTEIN-RELATED"/>
    <property type="match status" value="1"/>
</dbReference>
<dbReference type="SUPFAM" id="SSF56672">
    <property type="entry name" value="DNA/RNA polymerases"/>
    <property type="match status" value="1"/>
</dbReference>
<evidence type="ECO:0000313" key="3">
    <source>
        <dbReference type="Proteomes" id="UP000035680"/>
    </source>
</evidence>
<name>A0A0K0FSW2_STRVS</name>
<keyword evidence="3" id="KW-1185">Reference proteome</keyword>
<evidence type="ECO:0000313" key="4">
    <source>
        <dbReference type="WBParaSite" id="SVE_1438100.1"/>
    </source>
</evidence>
<evidence type="ECO:0000259" key="2">
    <source>
        <dbReference type="Pfam" id="PF17919"/>
    </source>
</evidence>
<reference evidence="3" key="1">
    <citation type="submission" date="2014-07" db="EMBL/GenBank/DDBJ databases">
        <authorList>
            <person name="Martin A.A"/>
            <person name="De Silva N."/>
        </authorList>
    </citation>
    <scope>NUCLEOTIDE SEQUENCE</scope>
</reference>
<feature type="chain" id="PRO_5005330061" evidence="1">
    <location>
        <begin position="22"/>
        <end position="89"/>
    </location>
</feature>
<organism evidence="3 4">
    <name type="scientific">Strongyloides venezuelensis</name>
    <name type="common">Threadworm</name>
    <dbReference type="NCBI Taxonomy" id="75913"/>
    <lineage>
        <taxon>Eukaryota</taxon>
        <taxon>Metazoa</taxon>
        <taxon>Ecdysozoa</taxon>
        <taxon>Nematoda</taxon>
        <taxon>Chromadorea</taxon>
        <taxon>Rhabditida</taxon>
        <taxon>Tylenchina</taxon>
        <taxon>Panagrolaimomorpha</taxon>
        <taxon>Strongyloidoidea</taxon>
        <taxon>Strongyloididae</taxon>
        <taxon>Strongyloides</taxon>
    </lineage>
</organism>
<sequence>MRGWSNKILMYCILFCMLTEGQDKAFKELKSKLKSVPILATPDMSRNFIVHTDASEYAIGAVLLQENLNDNYPRIIVCASRTLQDVEKR</sequence>
<evidence type="ECO:0000256" key="1">
    <source>
        <dbReference type="SAM" id="SignalP"/>
    </source>
</evidence>
<dbReference type="InterPro" id="IPR041577">
    <property type="entry name" value="RT_RNaseH_2"/>
</dbReference>
<reference evidence="4" key="2">
    <citation type="submission" date="2015-08" db="UniProtKB">
        <authorList>
            <consortium name="WormBaseParasite"/>
        </authorList>
    </citation>
    <scope>IDENTIFICATION</scope>
</reference>
<feature type="signal peptide" evidence="1">
    <location>
        <begin position="1"/>
        <end position="21"/>
    </location>
</feature>
<dbReference type="Pfam" id="PF17919">
    <property type="entry name" value="RT_RNaseH_2"/>
    <property type="match status" value="1"/>
</dbReference>
<protein>
    <submittedName>
        <fullName evidence="4">RT_RNaseH_2 domain-containing protein</fullName>
    </submittedName>
</protein>
<proteinExistence type="predicted"/>
<dbReference type="WBParaSite" id="SVE_1438100.1">
    <property type="protein sequence ID" value="SVE_1438100.1"/>
    <property type="gene ID" value="SVE_1438100"/>
</dbReference>